<keyword evidence="2" id="KW-1185">Reference proteome</keyword>
<dbReference type="EMBL" id="BMAT01004198">
    <property type="protein sequence ID" value="GFR70223.1"/>
    <property type="molecule type" value="Genomic_DNA"/>
</dbReference>
<sequence length="72" mass="8315">MSTDKYILPLVVTTLGFVQMSRFTQTETLPTSHRYEYGPDFATERHRLRTESVFQGRFAVEKQLSGQMWAAA</sequence>
<proteinExistence type="predicted"/>
<protein>
    <submittedName>
        <fullName evidence="1">Uncharacterized protein</fullName>
    </submittedName>
</protein>
<gene>
    <name evidence="1" type="ORF">ElyMa_002067600</name>
</gene>
<evidence type="ECO:0000313" key="1">
    <source>
        <dbReference type="EMBL" id="GFR70223.1"/>
    </source>
</evidence>
<reference evidence="1 2" key="1">
    <citation type="journal article" date="2021" name="Elife">
        <title>Chloroplast acquisition without the gene transfer in kleptoplastic sea slugs, Plakobranchus ocellatus.</title>
        <authorList>
            <person name="Maeda T."/>
            <person name="Takahashi S."/>
            <person name="Yoshida T."/>
            <person name="Shimamura S."/>
            <person name="Takaki Y."/>
            <person name="Nagai Y."/>
            <person name="Toyoda A."/>
            <person name="Suzuki Y."/>
            <person name="Arimoto A."/>
            <person name="Ishii H."/>
            <person name="Satoh N."/>
            <person name="Nishiyama T."/>
            <person name="Hasebe M."/>
            <person name="Maruyama T."/>
            <person name="Minagawa J."/>
            <person name="Obokata J."/>
            <person name="Shigenobu S."/>
        </authorList>
    </citation>
    <scope>NUCLEOTIDE SEQUENCE [LARGE SCALE GENOMIC DNA]</scope>
</reference>
<dbReference type="AlphaFoldDB" id="A0AAV4FA30"/>
<accession>A0AAV4FA30</accession>
<comment type="caution">
    <text evidence="1">The sequence shown here is derived from an EMBL/GenBank/DDBJ whole genome shotgun (WGS) entry which is preliminary data.</text>
</comment>
<dbReference type="Proteomes" id="UP000762676">
    <property type="component" value="Unassembled WGS sequence"/>
</dbReference>
<evidence type="ECO:0000313" key="2">
    <source>
        <dbReference type="Proteomes" id="UP000762676"/>
    </source>
</evidence>
<name>A0AAV4FA30_9GAST</name>
<organism evidence="1 2">
    <name type="scientific">Elysia marginata</name>
    <dbReference type="NCBI Taxonomy" id="1093978"/>
    <lineage>
        <taxon>Eukaryota</taxon>
        <taxon>Metazoa</taxon>
        <taxon>Spiralia</taxon>
        <taxon>Lophotrochozoa</taxon>
        <taxon>Mollusca</taxon>
        <taxon>Gastropoda</taxon>
        <taxon>Heterobranchia</taxon>
        <taxon>Euthyneura</taxon>
        <taxon>Panpulmonata</taxon>
        <taxon>Sacoglossa</taxon>
        <taxon>Placobranchoidea</taxon>
        <taxon>Plakobranchidae</taxon>
        <taxon>Elysia</taxon>
    </lineage>
</organism>